<keyword evidence="2" id="KW-1185">Reference proteome</keyword>
<accession>A0ABM9QK86</accession>
<dbReference type="EMBL" id="HF679133">
    <property type="protein sequence ID" value="CCU55936.1"/>
    <property type="molecule type" value="Genomic_DNA"/>
</dbReference>
<evidence type="ECO:0000313" key="1">
    <source>
        <dbReference type="EMBL" id="CCU55936.1"/>
    </source>
</evidence>
<evidence type="ECO:0008006" key="3">
    <source>
        <dbReference type="Google" id="ProtNLM"/>
    </source>
</evidence>
<proteinExistence type="predicted"/>
<dbReference type="RefSeq" id="YP_008004438.1">
    <property type="nucleotide sequence ID" value="NC_021249.1"/>
</dbReference>
<reference evidence="1" key="1">
    <citation type="journal article" date="2013" name="J. Virol.">
        <title>New Insights into the Evolution of Entomopoxvirinae from the Complete Genome Sequences of Four Entomopoxviruses Infecting Adoxophyes honmai, Choristoneura biennis, Choristoneura rosaceana, and Mythimna separata.</title>
        <authorList>
            <person name="Theze J."/>
            <person name="Takatsuka J."/>
            <person name="Li Z."/>
            <person name="Gallais J."/>
            <person name="Doucet D."/>
            <person name="Arif B."/>
            <person name="Nakai M."/>
            <person name="Herniou E.A."/>
        </authorList>
    </citation>
    <scope>NUCLEOTIDE SEQUENCE</scope>
</reference>
<organism evidence="1 2">
    <name type="scientific">Choristoneura rosaceana entomopoxvirus 'L'</name>
    <dbReference type="NCBI Taxonomy" id="1293539"/>
    <lineage>
        <taxon>Viruses</taxon>
        <taxon>Varidnaviria</taxon>
        <taxon>Bamfordvirae</taxon>
        <taxon>Nucleocytoviricota</taxon>
        <taxon>Pokkesviricetes</taxon>
        <taxon>Chitovirales</taxon>
        <taxon>Poxviridae</taxon>
        <taxon>Entomopoxvirinae</taxon>
        <taxon>Betaentomopoxvirus</taxon>
        <taxon>Betaentomopoxvirus crosaceana</taxon>
        <taxon>Choristoneura rosaceana entomopoxvirus</taxon>
    </lineage>
</organism>
<dbReference type="GeneID" id="15613359"/>
<protein>
    <recommendedName>
        <fullName evidence="3">N1R/p28-like protein</fullName>
    </recommendedName>
</protein>
<dbReference type="Proteomes" id="UP000792374">
    <property type="component" value="Genome"/>
</dbReference>
<gene>
    <name evidence="1" type="ORF">CHREV_034</name>
</gene>
<sequence length="141" mass="16972">MDAFLELLEICIKSSVYSDDILEKYHIFENNNRRSQMKNILLLRDYCVQNIELLILDIYDTKIKIYLDNLKMFIKKQKYIKNLSSIKHKVVNNNIDILNLINDIRVYLNHKCKEYNKYKNLEKINSLMYIIFIVETLSISN</sequence>
<evidence type="ECO:0000313" key="2">
    <source>
        <dbReference type="Proteomes" id="UP000792374"/>
    </source>
</evidence>
<name>A0ABM9QK86_9POXV</name>